<comment type="caution">
    <text evidence="2">The sequence shown here is derived from an EMBL/GenBank/DDBJ whole genome shotgun (WGS) entry which is preliminary data.</text>
</comment>
<keyword evidence="1" id="KW-1133">Transmembrane helix</keyword>
<accession>A0AAE5CBC5</accession>
<dbReference type="Proteomes" id="UP000702544">
    <property type="component" value="Unassembled WGS sequence"/>
</dbReference>
<evidence type="ECO:0000256" key="1">
    <source>
        <dbReference type="SAM" id="Phobius"/>
    </source>
</evidence>
<feature type="transmembrane region" description="Helical" evidence="1">
    <location>
        <begin position="20"/>
        <end position="43"/>
    </location>
</feature>
<dbReference type="AlphaFoldDB" id="A0AAE5CBC5"/>
<keyword evidence="1" id="KW-0812">Transmembrane</keyword>
<proteinExistence type="predicted"/>
<evidence type="ECO:0000313" key="2">
    <source>
        <dbReference type="EMBL" id="NIR75662.1"/>
    </source>
</evidence>
<dbReference type="EMBL" id="JAACAK010000088">
    <property type="protein sequence ID" value="NIR75662.1"/>
    <property type="molecule type" value="Genomic_DNA"/>
</dbReference>
<protein>
    <recommendedName>
        <fullName evidence="4">Type 4 fimbrial biogenesis protein PilX N-terminal domain-containing protein</fullName>
    </recommendedName>
</protein>
<evidence type="ECO:0000313" key="3">
    <source>
        <dbReference type="Proteomes" id="UP000702544"/>
    </source>
</evidence>
<sequence length="603" mass="66276">MKIRLPRVPRRTRDQTGLALIVTLIIMAATAGLITAVITAAILELRSTLSDHHASRVFYAAEGAGEAILGQIQLALQDGILSDAEISDLEPPTLDGFDFTGYKVVKVGESYTEMIRDGPYAGLQALTEDIEITIPATDQTGSYALVELGAKAQAIPIFQFGVFYEEDLEIHPGPPMDFLGRVHTNGRLYLNANEARYYQLLTTPATVIANYKHKVVSRDGVWIKYDASTFNLLQFDSRSITDPEAFKTRSCADFDCRLQTAAFGVEPLNLPLPEGIAPREIVRPKETGAGGDTPAEQQTKLAWLSETYVTVDLATLTTKGNVCDSGANDDYPTVTVDRLLGPSSINKSWTCKIFSWSFETFVDSREKKPVDVLDVDINELKNWVDAHSTDNVALIYIEFVPRTTSAPAATDPSDDGYYPAVRIKNGQELPGPLTIATEHPLYVWGDYNTVNKQPAAVAGDAYHVLSDAWDDSDHQIIREKNAAGLTDASPTTINVAILAGHSATTCDINEDAGCTTAEYGGGFENYPRFLEDWRDVEYQYLGSIVSLWTAVHALGTWYRGSDDYYRPPIRNWGFDLDLLDVDNMPPGTPTVGAVVRTSFREGY</sequence>
<organism evidence="2 3">
    <name type="scientific">Candidatus Kutchimonas denitrificans</name>
    <dbReference type="NCBI Taxonomy" id="3056748"/>
    <lineage>
        <taxon>Bacteria</taxon>
        <taxon>Pseudomonadati</taxon>
        <taxon>Gemmatimonadota</taxon>
        <taxon>Gemmatimonadia</taxon>
        <taxon>Candidatus Palauibacterales</taxon>
        <taxon>Candidatus Palauibacteraceae</taxon>
        <taxon>Candidatus Kutchimonas</taxon>
    </lineage>
</organism>
<reference evidence="2 3" key="1">
    <citation type="submission" date="2020-01" db="EMBL/GenBank/DDBJ databases">
        <title>Genomes assembled from Gulf of Kutch pelagic sediment metagenomes.</title>
        <authorList>
            <person name="Chandrashekar M."/>
            <person name="Mahajan M.S."/>
            <person name="Dave K.J."/>
            <person name="Vatsa P."/>
            <person name="Nathani N.M."/>
        </authorList>
    </citation>
    <scope>NUCLEOTIDE SEQUENCE [LARGE SCALE GENOMIC DNA]</scope>
    <source>
        <strain evidence="2">KS3-K002</strain>
    </source>
</reference>
<name>A0AAE5CBC5_9BACT</name>
<evidence type="ECO:0008006" key="4">
    <source>
        <dbReference type="Google" id="ProtNLM"/>
    </source>
</evidence>
<gene>
    <name evidence="2" type="ORF">GWO12_11215</name>
</gene>
<keyword evidence="1" id="KW-0472">Membrane</keyword>